<keyword evidence="8" id="KW-1185">Reference proteome</keyword>
<evidence type="ECO:0000256" key="1">
    <source>
        <dbReference type="ARBA" id="ARBA00004141"/>
    </source>
</evidence>
<feature type="domain" description="Methylamine utilisation protein MauE" evidence="6">
    <location>
        <begin position="9"/>
        <end position="135"/>
    </location>
</feature>
<protein>
    <recommendedName>
        <fullName evidence="6">Methylamine utilisation protein MauE domain-containing protein</fullName>
    </recommendedName>
</protein>
<sequence length="532" mass="60842">MKSRQRIKTIIIETICLLYILLFVYAAISKLMDFDNFQAQLGQSPLLSAYTGFVSYTVIIIEIIISVLLSIPRFRLIGLFSSFCLMVMFTAYIIIITNYSSYVPCSCGGILENMDWNEHLIFNICFVVLAVIAILSTINIKNKNGSSGNKIKSKYSLDNKSGTILLGVMTFISFTFIAALYISSDNLMHNENPFIRRFIQGSATKTVGTDLNSNSQYFAGTDGNTIYLGDNQAPLHITAYDSTLNVKHHYKIQLERENFPFRTVQVRVAPPYFYLMDGTVPVIYKGNISDWKAKLLMHDNNYYFSKAEIVTPNKIVFRAQELKSLNNTLGTFTFSDSLQVQYAPKLLQKQIDGFFDTDGMMYFDERLQKFIYVYYYRNQFIIADKNLNLIYRGNTIDTTTHANLKIAYIKNTKQRKIASPSSTVNQLTAVSDKLLFVNSKLIGRYEPKEMWKEASIVDVYNIEKNTYLSSIYIYDVNEAKVQSMLISGNNLYAIIGHYLHKYHLDKHFVTVPKITKQQKSLPAGSRVKTENL</sequence>
<dbReference type="RefSeq" id="WP_132070825.1">
    <property type="nucleotide sequence ID" value="NZ_SMLH01000004.1"/>
</dbReference>
<dbReference type="Pfam" id="PF07291">
    <property type="entry name" value="MauE"/>
    <property type="match status" value="1"/>
</dbReference>
<keyword evidence="2 5" id="KW-0812">Transmembrane</keyword>
<dbReference type="InterPro" id="IPR009908">
    <property type="entry name" value="Methylamine_util_MauE"/>
</dbReference>
<dbReference type="Proteomes" id="UP000294685">
    <property type="component" value="Unassembled WGS sequence"/>
</dbReference>
<comment type="subcellular location">
    <subcellularLocation>
        <location evidence="1">Membrane</location>
        <topology evidence="1">Multi-pass membrane protein</topology>
    </subcellularLocation>
</comment>
<evidence type="ECO:0000313" key="8">
    <source>
        <dbReference type="Proteomes" id="UP000294685"/>
    </source>
</evidence>
<evidence type="ECO:0000256" key="4">
    <source>
        <dbReference type="ARBA" id="ARBA00023136"/>
    </source>
</evidence>
<evidence type="ECO:0000259" key="6">
    <source>
        <dbReference type="Pfam" id="PF07291"/>
    </source>
</evidence>
<name>A0ABY2DS85_9FLAO</name>
<evidence type="ECO:0000256" key="2">
    <source>
        <dbReference type="ARBA" id="ARBA00022692"/>
    </source>
</evidence>
<feature type="transmembrane region" description="Helical" evidence="5">
    <location>
        <begin position="120"/>
        <end position="140"/>
    </location>
</feature>
<feature type="transmembrane region" description="Helical" evidence="5">
    <location>
        <begin position="76"/>
        <end position="100"/>
    </location>
</feature>
<feature type="transmembrane region" description="Helical" evidence="5">
    <location>
        <begin position="48"/>
        <end position="69"/>
    </location>
</feature>
<keyword evidence="3 5" id="KW-1133">Transmembrane helix</keyword>
<keyword evidence="4 5" id="KW-0472">Membrane</keyword>
<reference evidence="7 8" key="1">
    <citation type="submission" date="2019-03" db="EMBL/GenBank/DDBJ databases">
        <title>Novel species of Flavobacterium.</title>
        <authorList>
            <person name="Liu Q."/>
            <person name="Xin Y.-H."/>
        </authorList>
    </citation>
    <scope>NUCLEOTIDE SEQUENCE [LARGE SCALE GENOMIC DNA]</scope>
    <source>
        <strain evidence="7 8">LB2P22</strain>
    </source>
</reference>
<organism evidence="7 8">
    <name type="scientific">Flavobacterium ranwuense</name>
    <dbReference type="NCBI Taxonomy" id="2541725"/>
    <lineage>
        <taxon>Bacteria</taxon>
        <taxon>Pseudomonadati</taxon>
        <taxon>Bacteroidota</taxon>
        <taxon>Flavobacteriia</taxon>
        <taxon>Flavobacteriales</taxon>
        <taxon>Flavobacteriaceae</taxon>
        <taxon>Flavobacterium</taxon>
    </lineage>
</organism>
<evidence type="ECO:0000256" key="5">
    <source>
        <dbReference type="SAM" id="Phobius"/>
    </source>
</evidence>
<comment type="caution">
    <text evidence="7">The sequence shown here is derived from an EMBL/GenBank/DDBJ whole genome shotgun (WGS) entry which is preliminary data.</text>
</comment>
<dbReference type="EMBL" id="SMLH01000004">
    <property type="protein sequence ID" value="TDE29297.1"/>
    <property type="molecule type" value="Genomic_DNA"/>
</dbReference>
<feature type="transmembrane region" description="Helical" evidence="5">
    <location>
        <begin position="7"/>
        <end position="28"/>
    </location>
</feature>
<feature type="transmembrane region" description="Helical" evidence="5">
    <location>
        <begin position="161"/>
        <end position="182"/>
    </location>
</feature>
<gene>
    <name evidence="7" type="ORF">E0I61_09035</name>
</gene>
<evidence type="ECO:0000256" key="3">
    <source>
        <dbReference type="ARBA" id="ARBA00022989"/>
    </source>
</evidence>
<evidence type="ECO:0000313" key="7">
    <source>
        <dbReference type="EMBL" id="TDE29297.1"/>
    </source>
</evidence>
<accession>A0ABY2DS85</accession>
<proteinExistence type="predicted"/>